<comment type="caution">
    <text evidence="2">The sequence shown here is derived from an EMBL/GenBank/DDBJ whole genome shotgun (WGS) entry which is preliminary data.</text>
</comment>
<proteinExistence type="predicted"/>
<feature type="non-terminal residue" evidence="2">
    <location>
        <position position="184"/>
    </location>
</feature>
<dbReference type="EMBL" id="CAUYUJ010002509">
    <property type="protein sequence ID" value="CAK0801101.1"/>
    <property type="molecule type" value="Genomic_DNA"/>
</dbReference>
<evidence type="ECO:0000256" key="1">
    <source>
        <dbReference type="SAM" id="MobiDB-lite"/>
    </source>
</evidence>
<feature type="compositionally biased region" description="Acidic residues" evidence="1">
    <location>
        <begin position="90"/>
        <end position="114"/>
    </location>
</feature>
<organism evidence="2 3">
    <name type="scientific">Prorocentrum cordatum</name>
    <dbReference type="NCBI Taxonomy" id="2364126"/>
    <lineage>
        <taxon>Eukaryota</taxon>
        <taxon>Sar</taxon>
        <taxon>Alveolata</taxon>
        <taxon>Dinophyceae</taxon>
        <taxon>Prorocentrales</taxon>
        <taxon>Prorocentraceae</taxon>
        <taxon>Prorocentrum</taxon>
    </lineage>
</organism>
<accession>A0ABN9QCX9</accession>
<sequence length="184" mass="20594">MSTPVPGFVRAFEWTTTLGWPIEWASILDKRVRPNSPLGVYPRASQFLPRGQTPQVELGNLKCMKGKARKRATTALPPGPEKSAPHRDKEEEEEGEEEEEEEEEEEAEEGEEEEPPRPTGALAEQGKRPPPPARCRFAECTRSRSCAHCRLWLAPAKSPNEVHQGAGVPKLGLDVREGRPRREV</sequence>
<name>A0ABN9QCX9_9DINO</name>
<evidence type="ECO:0000313" key="2">
    <source>
        <dbReference type="EMBL" id="CAK0801101.1"/>
    </source>
</evidence>
<gene>
    <name evidence="2" type="ORF">PCOR1329_LOCUS9070</name>
</gene>
<feature type="region of interest" description="Disordered" evidence="1">
    <location>
        <begin position="66"/>
        <end position="136"/>
    </location>
</feature>
<feature type="compositionally biased region" description="Basic and acidic residues" evidence="1">
    <location>
        <begin position="173"/>
        <end position="184"/>
    </location>
</feature>
<protein>
    <submittedName>
        <fullName evidence="2">Uncharacterized protein</fullName>
    </submittedName>
</protein>
<reference evidence="2" key="1">
    <citation type="submission" date="2023-10" db="EMBL/GenBank/DDBJ databases">
        <authorList>
            <person name="Chen Y."/>
            <person name="Shah S."/>
            <person name="Dougan E. K."/>
            <person name="Thang M."/>
            <person name="Chan C."/>
        </authorList>
    </citation>
    <scope>NUCLEOTIDE SEQUENCE [LARGE SCALE GENOMIC DNA]</scope>
</reference>
<keyword evidence="3" id="KW-1185">Reference proteome</keyword>
<dbReference type="Proteomes" id="UP001189429">
    <property type="component" value="Unassembled WGS sequence"/>
</dbReference>
<feature type="region of interest" description="Disordered" evidence="1">
    <location>
        <begin position="160"/>
        <end position="184"/>
    </location>
</feature>
<evidence type="ECO:0000313" key="3">
    <source>
        <dbReference type="Proteomes" id="UP001189429"/>
    </source>
</evidence>